<evidence type="ECO:0000256" key="1">
    <source>
        <dbReference type="SAM" id="MobiDB-lite"/>
    </source>
</evidence>
<comment type="caution">
    <text evidence="3">The sequence shown here is derived from an EMBL/GenBank/DDBJ whole genome shotgun (WGS) entry which is preliminary data.</text>
</comment>
<dbReference type="RefSeq" id="WP_147328815.1">
    <property type="nucleotide sequence ID" value="NZ_CP144375.1"/>
</dbReference>
<dbReference type="OrthoDB" id="9813435at2"/>
<feature type="chain" id="PRO_5017833961" evidence="2">
    <location>
        <begin position="28"/>
        <end position="786"/>
    </location>
</feature>
<dbReference type="EMBL" id="QUNO01000017">
    <property type="protein sequence ID" value="REH35721.1"/>
    <property type="molecule type" value="Genomic_DNA"/>
</dbReference>
<sequence length="786" mass="81925">MRRMPPRSAIIVIATAVTLLTAQPATAAPDPTAGRTAPAVITELHHDTSPVLQTIKPRHAVGGPEEDDRPGTLPHAVSKAPDPVRQSAPGSGPKTEVGLNFDGVGQGFTGPGGVFNVTSEPPDPNSAVGASQVVEIVNSAFAVFAKTGAAEYGPATTNTLFTGFGGPCETTDDGDAVVRYDTLAGRWVLAQFANVNSKGPYYECVAVSQTSDATGAYNRYSFQYNSFPDYPKLSVWPDAYYVTYNLFDTSGTTFLGAESCALNRAAMLAGQTAVQQCFTTSNAYGGILPADVDGGTAPPTGAPNVQMALGTTNTTLVYWRFHVDWTTPANTTFTGPTPLTVAAYTPACGTSGTCVPQADTTQQLDALSDRLMYRLAYRNFGDHQSLVVSHSVAAGGSVGERWYEFRLGATGDPTVFQQGTYAPDATYRWLGSAAMDKAGNLALGYTASAADQHPSIRLTGRIAADPPGQLTQAETTTVAGDGSQTKHSRWGDYSSMSVDPVDNCTFWYTHEYLPIDGDFTWRTRDTSFTLPGCTSKTQDDFSVAVNPGSAVVTAGKAAATTVSTAVTSGSAQQVNLAATGLPAGTTASFNPTSVTAGGSSTLTITTSTLTPSGSFPITVVGTGPSATHVTSYLLTVESGNGGISNGGFETADLTDWKHTGTVTVVHSGAHSGAYAAQAGAPTPTKGDSTLTQTFTVPTGSTALSFWYDVNCPDQLYSDWATATLKDNTTGVTTTPLAKTCTDGTGWQRAGAKVVAGHRYTLTLTSHDDNYTGDATYTLFDDVTLTN</sequence>
<keyword evidence="2" id="KW-0732">Signal</keyword>
<accession>A0A3E0GZZ3</accession>
<keyword evidence="4" id="KW-1185">Reference proteome</keyword>
<dbReference type="Proteomes" id="UP000256269">
    <property type="component" value="Unassembled WGS sequence"/>
</dbReference>
<name>A0A3E0GZZ3_9PSEU</name>
<gene>
    <name evidence="3" type="ORF">BCF44_117109</name>
</gene>
<proteinExistence type="predicted"/>
<feature type="signal peptide" evidence="2">
    <location>
        <begin position="1"/>
        <end position="27"/>
    </location>
</feature>
<reference evidence="3 4" key="1">
    <citation type="submission" date="2018-08" db="EMBL/GenBank/DDBJ databases">
        <title>Genomic Encyclopedia of Archaeal and Bacterial Type Strains, Phase II (KMG-II): from individual species to whole genera.</title>
        <authorList>
            <person name="Goeker M."/>
        </authorList>
    </citation>
    <scope>NUCLEOTIDE SEQUENCE [LARGE SCALE GENOMIC DNA]</scope>
    <source>
        <strain evidence="3 4">DSM 45791</strain>
    </source>
</reference>
<evidence type="ECO:0000313" key="3">
    <source>
        <dbReference type="EMBL" id="REH35721.1"/>
    </source>
</evidence>
<dbReference type="AlphaFoldDB" id="A0A3E0GZZ3"/>
<organism evidence="3 4">
    <name type="scientific">Kutzneria buriramensis</name>
    <dbReference type="NCBI Taxonomy" id="1045776"/>
    <lineage>
        <taxon>Bacteria</taxon>
        <taxon>Bacillati</taxon>
        <taxon>Actinomycetota</taxon>
        <taxon>Actinomycetes</taxon>
        <taxon>Pseudonocardiales</taxon>
        <taxon>Pseudonocardiaceae</taxon>
        <taxon>Kutzneria</taxon>
    </lineage>
</organism>
<protein>
    <submittedName>
        <fullName evidence="3">Uncharacterized protein</fullName>
    </submittedName>
</protein>
<dbReference type="Gene3D" id="2.60.120.260">
    <property type="entry name" value="Galactose-binding domain-like"/>
    <property type="match status" value="1"/>
</dbReference>
<feature type="region of interest" description="Disordered" evidence="1">
    <location>
        <begin position="46"/>
        <end position="97"/>
    </location>
</feature>
<evidence type="ECO:0000256" key="2">
    <source>
        <dbReference type="SAM" id="SignalP"/>
    </source>
</evidence>
<evidence type="ECO:0000313" key="4">
    <source>
        <dbReference type="Proteomes" id="UP000256269"/>
    </source>
</evidence>